<feature type="region of interest" description="Disordered" evidence="1">
    <location>
        <begin position="143"/>
        <end position="246"/>
    </location>
</feature>
<dbReference type="OrthoDB" id="8233832at2"/>
<gene>
    <name evidence="3" type="ORF">CQ13_14365</name>
</gene>
<accession>A0A0R3NIS8</accession>
<feature type="compositionally biased region" description="Low complexity" evidence="1">
    <location>
        <begin position="182"/>
        <end position="206"/>
    </location>
</feature>
<evidence type="ECO:0000313" key="4">
    <source>
        <dbReference type="Proteomes" id="UP000052023"/>
    </source>
</evidence>
<evidence type="ECO:0000256" key="1">
    <source>
        <dbReference type="SAM" id="MobiDB-lite"/>
    </source>
</evidence>
<dbReference type="AlphaFoldDB" id="A0A0R3NIS8"/>
<evidence type="ECO:0000256" key="2">
    <source>
        <dbReference type="SAM" id="SignalP"/>
    </source>
</evidence>
<dbReference type="RefSeq" id="WP_057841510.1">
    <property type="nucleotide sequence ID" value="NZ_LLYA01000002.1"/>
</dbReference>
<feature type="chain" id="PRO_5006445415" evidence="2">
    <location>
        <begin position="22"/>
        <end position="246"/>
    </location>
</feature>
<keyword evidence="2" id="KW-0732">Signal</keyword>
<dbReference type="EMBL" id="LLYA01000002">
    <property type="protein sequence ID" value="KRR29984.1"/>
    <property type="molecule type" value="Genomic_DNA"/>
</dbReference>
<dbReference type="Proteomes" id="UP000052023">
    <property type="component" value="Unassembled WGS sequence"/>
</dbReference>
<feature type="signal peptide" evidence="2">
    <location>
        <begin position="1"/>
        <end position="21"/>
    </location>
</feature>
<name>A0A0R3NIS8_9BRAD</name>
<organism evidence="3 4">
    <name type="scientific">Bradyrhizobium retamae</name>
    <dbReference type="NCBI Taxonomy" id="1300035"/>
    <lineage>
        <taxon>Bacteria</taxon>
        <taxon>Pseudomonadati</taxon>
        <taxon>Pseudomonadota</taxon>
        <taxon>Alphaproteobacteria</taxon>
        <taxon>Hyphomicrobiales</taxon>
        <taxon>Nitrobacteraceae</taxon>
        <taxon>Bradyrhizobium</taxon>
    </lineage>
</organism>
<keyword evidence="4" id="KW-1185">Reference proteome</keyword>
<reference evidence="3 4" key="1">
    <citation type="submission" date="2014-03" db="EMBL/GenBank/DDBJ databases">
        <title>Bradyrhizobium valentinum sp. nov., isolated from effective nodules of Lupinus mariae-josephae, a lupine endemic of basic-lime soils in Eastern Spain.</title>
        <authorList>
            <person name="Duran D."/>
            <person name="Rey L."/>
            <person name="Navarro A."/>
            <person name="Busquets A."/>
            <person name="Imperial J."/>
            <person name="Ruiz-Argueso T."/>
        </authorList>
    </citation>
    <scope>NUCLEOTIDE SEQUENCE [LARGE SCALE GENOMIC DNA]</scope>
    <source>
        <strain evidence="3 4">Ro19</strain>
    </source>
</reference>
<sequence>MKLFTGSLAAGLVLLVGGAQAQVPGPYEIGRSPYRAASDFDAPYAVAPQSVPGPYYEPGPRYGAVPQYGDGPGLLPSTEVYSVLRDNGFSPLGIPRLRGFVYTIAALDRGGEDGRLVIDARNGRIIRFVPSYRMGDNFYEEHSALPATPGAPPPQAHAPATPANVQAAPRPQRPASHVASRAVPMPKASPVAAKPAPAPAKQAAAPAPKPTEVQAAASPAVTGSVPAKPAPQIAPTQAMPDVQALE</sequence>
<evidence type="ECO:0000313" key="3">
    <source>
        <dbReference type="EMBL" id="KRR29984.1"/>
    </source>
</evidence>
<proteinExistence type="predicted"/>
<protein>
    <submittedName>
        <fullName evidence="3">Uncharacterized protein</fullName>
    </submittedName>
</protein>
<comment type="caution">
    <text evidence="3">The sequence shown here is derived from an EMBL/GenBank/DDBJ whole genome shotgun (WGS) entry which is preliminary data.</text>
</comment>